<dbReference type="EMBL" id="CAUYUJ010020948">
    <property type="protein sequence ID" value="CAK0901563.1"/>
    <property type="molecule type" value="Genomic_DNA"/>
</dbReference>
<evidence type="ECO:0000256" key="1">
    <source>
        <dbReference type="SAM" id="MobiDB-lite"/>
    </source>
</evidence>
<evidence type="ECO:0000313" key="3">
    <source>
        <dbReference type="Proteomes" id="UP001189429"/>
    </source>
</evidence>
<organism evidence="2 3">
    <name type="scientific">Prorocentrum cordatum</name>
    <dbReference type="NCBI Taxonomy" id="2364126"/>
    <lineage>
        <taxon>Eukaryota</taxon>
        <taxon>Sar</taxon>
        <taxon>Alveolata</taxon>
        <taxon>Dinophyceae</taxon>
        <taxon>Prorocentrales</taxon>
        <taxon>Prorocentraceae</taxon>
        <taxon>Prorocentrum</taxon>
    </lineage>
</organism>
<gene>
    <name evidence="2" type="ORF">PCOR1329_LOCUS78479</name>
</gene>
<dbReference type="Proteomes" id="UP001189429">
    <property type="component" value="Unassembled WGS sequence"/>
</dbReference>
<feature type="compositionally biased region" description="Acidic residues" evidence="1">
    <location>
        <begin position="245"/>
        <end position="259"/>
    </location>
</feature>
<accession>A0ABN9XNT4</accession>
<protein>
    <submittedName>
        <fullName evidence="2">Uncharacterized protein</fullName>
    </submittedName>
</protein>
<name>A0ABN9XNT4_9DINO</name>
<feature type="region of interest" description="Disordered" evidence="1">
    <location>
        <begin position="231"/>
        <end position="270"/>
    </location>
</feature>
<keyword evidence="3" id="KW-1185">Reference proteome</keyword>
<comment type="caution">
    <text evidence="2">The sequence shown here is derived from an EMBL/GenBank/DDBJ whole genome shotgun (WGS) entry which is preliminary data.</text>
</comment>
<evidence type="ECO:0000313" key="2">
    <source>
        <dbReference type="EMBL" id="CAK0901563.1"/>
    </source>
</evidence>
<proteinExistence type="predicted"/>
<sequence length="502" mass="56108">AGPRAQQHWRGFLREGRSFAMSDSDEEIIVQHLAEGDIAEGFVTLSCLLCRVDGGERDFSKHKKFGLAPPHKACFNALQALGRTLTSRPDLKKKVMSLLAADPEKLRAIALAMLNKHKHGRRTHQRDHVIDFCEELVETDGLFTKEEFVYLRKQASVQWFKVREGLSDEEALQGQTTVAAEKPVVVERIKGTSQQTKYASKVDKPSSSALGLREKHGQAICMFRSRVPSTLERKRRQRPKSNCDSADDDDDEELPEEPEGGLAATAETEPEPFVELKGKMPISKFLSAKQKFGVQFKERLSAMGVYKRGDMFNVSDKAWAKVQGCDCDLDGVDYATVTQALTSAITSCKKECDDTKKYNQSMNLEECQAQAIKSIETLEVARTNFDECVAAMQHIKSDIQSVAAEASRKKYAAINRVAKMFEQHMAAEPLAKAFAACLRDAEDTLKDKGKVLEFKDSESLDLGSPVRTNEKIIGCVLVDIIRKVRDDNDTKLGRNIENLKKK</sequence>
<reference evidence="2" key="1">
    <citation type="submission" date="2023-10" db="EMBL/GenBank/DDBJ databases">
        <authorList>
            <person name="Chen Y."/>
            <person name="Shah S."/>
            <person name="Dougan E. K."/>
            <person name="Thang M."/>
            <person name="Chan C."/>
        </authorList>
    </citation>
    <scope>NUCLEOTIDE SEQUENCE [LARGE SCALE GENOMIC DNA]</scope>
</reference>
<feature type="non-terminal residue" evidence="2">
    <location>
        <position position="1"/>
    </location>
</feature>